<proteinExistence type="inferred from homology"/>
<keyword evidence="6 8" id="KW-1133">Transmembrane helix</keyword>
<comment type="subcellular location">
    <subcellularLocation>
        <location evidence="1 8">Cell membrane</location>
        <topology evidence="1 8">Multi-pass membrane protein</topology>
    </subcellularLocation>
</comment>
<sequence length="221" mass="24232">MLDRMDELAPLFGISLYETLVMVIVSLVIATVIGIPLGVLLVVTRPNHLYPNKWIFQLLNTIVNIIRSLPFIILMLAIIPFTELIVGTSIGIRGAIVPLIVYIAPYIARLVETAFLEVNYGIIEAYRGMGASRFQIILRIMIREARPGILLCMTIALIGLIGATAMAGVIGAGGLGDLALRYGYQQWDMPVMFGTVIILIVLVQIIQSLGNYFAKKLKMSG</sequence>
<dbReference type="GO" id="GO:0005886">
    <property type="term" value="C:plasma membrane"/>
    <property type="evidence" value="ECO:0007669"/>
    <property type="project" value="UniProtKB-SubCell"/>
</dbReference>
<organism evidence="10 11">
    <name type="scientific">Bhargavaea cecembensis</name>
    <dbReference type="NCBI Taxonomy" id="394098"/>
    <lineage>
        <taxon>Bacteria</taxon>
        <taxon>Bacillati</taxon>
        <taxon>Bacillota</taxon>
        <taxon>Bacilli</taxon>
        <taxon>Bacillales</taxon>
        <taxon>Caryophanaceae</taxon>
        <taxon>Bhargavaea</taxon>
    </lineage>
</organism>
<feature type="domain" description="ABC transmembrane type-1" evidence="9">
    <location>
        <begin position="16"/>
        <end position="210"/>
    </location>
</feature>
<dbReference type="PANTHER" id="PTHR30450">
    <property type="entry name" value="ABC TRANSPORTER PERMEASE"/>
    <property type="match status" value="1"/>
</dbReference>
<evidence type="ECO:0000256" key="6">
    <source>
        <dbReference type="ARBA" id="ARBA00022989"/>
    </source>
</evidence>
<keyword evidence="3 8" id="KW-0813">Transport</keyword>
<evidence type="ECO:0000256" key="8">
    <source>
        <dbReference type="RuleBase" id="RU363032"/>
    </source>
</evidence>
<keyword evidence="5 8" id="KW-0812">Transmembrane</keyword>
<dbReference type="EMBL" id="LQNT01000011">
    <property type="protein sequence ID" value="KZE37237.1"/>
    <property type="molecule type" value="Genomic_DNA"/>
</dbReference>
<dbReference type="Pfam" id="PF00528">
    <property type="entry name" value="BPD_transp_1"/>
    <property type="match status" value="1"/>
</dbReference>
<dbReference type="SUPFAM" id="SSF161098">
    <property type="entry name" value="MetI-like"/>
    <property type="match status" value="1"/>
</dbReference>
<name>A0A163EUY4_9BACL</name>
<dbReference type="OrthoDB" id="9793490at2"/>
<accession>A0A163EUY4</accession>
<evidence type="ECO:0000256" key="4">
    <source>
        <dbReference type="ARBA" id="ARBA00022475"/>
    </source>
</evidence>
<evidence type="ECO:0000256" key="5">
    <source>
        <dbReference type="ARBA" id="ARBA00022692"/>
    </source>
</evidence>
<feature type="transmembrane region" description="Helical" evidence="8">
    <location>
        <begin position="191"/>
        <end position="214"/>
    </location>
</feature>
<evidence type="ECO:0000256" key="1">
    <source>
        <dbReference type="ARBA" id="ARBA00004651"/>
    </source>
</evidence>
<gene>
    <name evidence="10" type="ORF">AV656_11740</name>
</gene>
<comment type="similarity">
    <text evidence="2">Belongs to the binding-protein-dependent transport system permease family. CysTW subfamily.</text>
</comment>
<dbReference type="Proteomes" id="UP000076490">
    <property type="component" value="Unassembled WGS sequence"/>
</dbReference>
<dbReference type="PROSITE" id="PS50928">
    <property type="entry name" value="ABC_TM1"/>
    <property type="match status" value="1"/>
</dbReference>
<evidence type="ECO:0000259" key="9">
    <source>
        <dbReference type="PROSITE" id="PS50928"/>
    </source>
</evidence>
<dbReference type="AlphaFoldDB" id="A0A163EUY4"/>
<dbReference type="GO" id="GO:0048473">
    <property type="term" value="P:D-methionine transmembrane transport"/>
    <property type="evidence" value="ECO:0007669"/>
    <property type="project" value="TreeGrafter"/>
</dbReference>
<dbReference type="InterPro" id="IPR035906">
    <property type="entry name" value="MetI-like_sf"/>
</dbReference>
<dbReference type="CDD" id="cd06261">
    <property type="entry name" value="TM_PBP2"/>
    <property type="match status" value="1"/>
</dbReference>
<protein>
    <submittedName>
        <fullName evidence="10">Metal ABC transporter permease</fullName>
    </submittedName>
</protein>
<dbReference type="PANTHER" id="PTHR30450:SF14">
    <property type="entry name" value="TRANSPORTER, PERMEASE PROTEIN, PUTATIVE-RELATED"/>
    <property type="match status" value="1"/>
</dbReference>
<feature type="transmembrane region" description="Helical" evidence="8">
    <location>
        <begin position="148"/>
        <end position="171"/>
    </location>
</feature>
<comment type="caution">
    <text evidence="10">The sequence shown here is derived from an EMBL/GenBank/DDBJ whole genome shotgun (WGS) entry which is preliminary data.</text>
</comment>
<keyword evidence="4" id="KW-1003">Cell membrane</keyword>
<dbReference type="InterPro" id="IPR051322">
    <property type="entry name" value="AA_ABC_Transporter_Permease"/>
</dbReference>
<evidence type="ECO:0000256" key="3">
    <source>
        <dbReference type="ARBA" id="ARBA00022448"/>
    </source>
</evidence>
<evidence type="ECO:0000313" key="10">
    <source>
        <dbReference type="EMBL" id="KZE37237.1"/>
    </source>
</evidence>
<dbReference type="FunFam" id="1.10.3720.10:FF:000002">
    <property type="entry name" value="D-methionine ABC transporter permease MetI"/>
    <property type="match status" value="1"/>
</dbReference>
<feature type="transmembrane region" description="Helical" evidence="8">
    <location>
        <begin position="55"/>
        <end position="79"/>
    </location>
</feature>
<dbReference type="InterPro" id="IPR000515">
    <property type="entry name" value="MetI-like"/>
</dbReference>
<evidence type="ECO:0000313" key="11">
    <source>
        <dbReference type="Proteomes" id="UP000076490"/>
    </source>
</evidence>
<evidence type="ECO:0000256" key="2">
    <source>
        <dbReference type="ARBA" id="ARBA00007069"/>
    </source>
</evidence>
<reference evidence="10 11" key="1">
    <citation type="submission" date="2016-01" db="EMBL/GenBank/DDBJ databases">
        <title>Whole genome sequencing of Bhargavaea cecembensis T14.</title>
        <authorList>
            <person name="Hong K.W."/>
        </authorList>
    </citation>
    <scope>NUCLEOTIDE SEQUENCE [LARGE SCALE GENOMIC DNA]</scope>
    <source>
        <strain evidence="10 11">T14</strain>
    </source>
</reference>
<feature type="transmembrane region" description="Helical" evidence="8">
    <location>
        <begin position="20"/>
        <end position="43"/>
    </location>
</feature>
<dbReference type="Gene3D" id="1.10.3720.10">
    <property type="entry name" value="MetI-like"/>
    <property type="match status" value="1"/>
</dbReference>
<feature type="transmembrane region" description="Helical" evidence="8">
    <location>
        <begin position="85"/>
        <end position="108"/>
    </location>
</feature>
<dbReference type="RefSeq" id="WP_063182288.1">
    <property type="nucleotide sequence ID" value="NZ_LQNT01000011.1"/>
</dbReference>
<keyword evidence="7 8" id="KW-0472">Membrane</keyword>
<evidence type="ECO:0000256" key="7">
    <source>
        <dbReference type="ARBA" id="ARBA00023136"/>
    </source>
</evidence>